<feature type="domain" description="GFO/IDH/MocA-like oxidoreductase" evidence="2">
    <location>
        <begin position="146"/>
        <end position="277"/>
    </location>
</feature>
<dbReference type="SUPFAM" id="SSF51735">
    <property type="entry name" value="NAD(P)-binding Rossmann-fold domains"/>
    <property type="match status" value="1"/>
</dbReference>
<evidence type="ECO:0000259" key="2">
    <source>
        <dbReference type="Pfam" id="PF22725"/>
    </source>
</evidence>
<dbReference type="InterPro" id="IPR000683">
    <property type="entry name" value="Gfo/Idh/MocA-like_OxRdtase_N"/>
</dbReference>
<keyword evidence="4" id="KW-1185">Reference proteome</keyword>
<feature type="domain" description="Gfo/Idh/MocA-like oxidoreductase N-terminal" evidence="1">
    <location>
        <begin position="5"/>
        <end position="134"/>
    </location>
</feature>
<dbReference type="Proteomes" id="UP000346198">
    <property type="component" value="Unassembled WGS sequence"/>
</dbReference>
<protein>
    <submittedName>
        <fullName evidence="3">Glucose-6-phosphate 3-dehydrogenase</fullName>
    </submittedName>
</protein>
<dbReference type="PANTHER" id="PTHR43708:SF3">
    <property type="entry name" value="OXIDOREDUCTASE"/>
    <property type="match status" value="1"/>
</dbReference>
<evidence type="ECO:0000259" key="1">
    <source>
        <dbReference type="Pfam" id="PF01408"/>
    </source>
</evidence>
<dbReference type="Gene3D" id="3.30.360.10">
    <property type="entry name" value="Dihydrodipicolinate Reductase, domain 2"/>
    <property type="match status" value="1"/>
</dbReference>
<sequence>MDRKLRMGMIGGGPGAFIGDVHRKAARLDGQIEIVAGAFDIDPKKSKQMGQELAINPKRVYGDVATMIEKELALPEDERIDFVSVCTPNHTHFPIAKAFLEAGFNVMCEKPMTLSVAEAEELKVAVQKSKKVFGLMHNYTAYPMVKLAKDMIKQGDIGKIRKVIVQYPQGWLARAAEKEGSQQAEWRTDPKKSGAAGCMGDIGTHAANLAEYITGLAIKEIAADLTTFVKGRRLDDDGSCLLRLSKGAKGLLHASQVSIGQENNLAIWIHGEDGSIEWHQEHPNWLYVDSLGAPTQIWKRGNDYVGEKSEAAGRATRLPFGHPEAFLEAFANNYCNFADTIRAKNAKKKPTDVEKDFPGIKEGVLGMKFIEAVVESSKNNAAWTKL</sequence>
<proteinExistence type="predicted"/>
<accession>A0A6C2UIW4</accession>
<gene>
    <name evidence="3" type="primary">ntdC</name>
    <name evidence="3" type="ORF">SCARR_02223</name>
</gene>
<dbReference type="RefSeq" id="WP_136061603.1">
    <property type="nucleotide sequence ID" value="NZ_CAAHFH010000001.1"/>
</dbReference>
<organism evidence="3 4">
    <name type="scientific">Pontiella sulfatireligans</name>
    <dbReference type="NCBI Taxonomy" id="2750658"/>
    <lineage>
        <taxon>Bacteria</taxon>
        <taxon>Pseudomonadati</taxon>
        <taxon>Kiritimatiellota</taxon>
        <taxon>Kiritimatiellia</taxon>
        <taxon>Kiritimatiellales</taxon>
        <taxon>Pontiellaceae</taxon>
        <taxon>Pontiella</taxon>
    </lineage>
</organism>
<dbReference type="Pfam" id="PF01408">
    <property type="entry name" value="GFO_IDH_MocA"/>
    <property type="match status" value="1"/>
</dbReference>
<name>A0A6C2UIW4_9BACT</name>
<dbReference type="EMBL" id="CAAHFH010000001">
    <property type="protein sequence ID" value="VGO20162.1"/>
    <property type="molecule type" value="Genomic_DNA"/>
</dbReference>
<dbReference type="InterPro" id="IPR055170">
    <property type="entry name" value="GFO_IDH_MocA-like_dom"/>
</dbReference>
<dbReference type="SUPFAM" id="SSF55347">
    <property type="entry name" value="Glyceraldehyde-3-phosphate dehydrogenase-like, C-terminal domain"/>
    <property type="match status" value="1"/>
</dbReference>
<evidence type="ECO:0000313" key="4">
    <source>
        <dbReference type="Proteomes" id="UP000346198"/>
    </source>
</evidence>
<dbReference type="GO" id="GO:0000166">
    <property type="term" value="F:nucleotide binding"/>
    <property type="evidence" value="ECO:0007669"/>
    <property type="project" value="InterPro"/>
</dbReference>
<dbReference type="Gene3D" id="3.40.50.720">
    <property type="entry name" value="NAD(P)-binding Rossmann-like Domain"/>
    <property type="match status" value="1"/>
</dbReference>
<dbReference type="PANTHER" id="PTHR43708">
    <property type="entry name" value="CONSERVED EXPRESSED OXIDOREDUCTASE (EUROFUNG)"/>
    <property type="match status" value="1"/>
</dbReference>
<dbReference type="InterPro" id="IPR051317">
    <property type="entry name" value="Gfo/Idh/MocA_oxidoreduct"/>
</dbReference>
<evidence type="ECO:0000313" key="3">
    <source>
        <dbReference type="EMBL" id="VGO20162.1"/>
    </source>
</evidence>
<dbReference type="AlphaFoldDB" id="A0A6C2UIW4"/>
<dbReference type="Pfam" id="PF22725">
    <property type="entry name" value="GFO_IDH_MocA_C3"/>
    <property type="match status" value="1"/>
</dbReference>
<dbReference type="InterPro" id="IPR036291">
    <property type="entry name" value="NAD(P)-bd_dom_sf"/>
</dbReference>
<reference evidence="3 4" key="1">
    <citation type="submission" date="2019-04" db="EMBL/GenBank/DDBJ databases">
        <authorList>
            <person name="Van Vliet M D."/>
        </authorList>
    </citation>
    <scope>NUCLEOTIDE SEQUENCE [LARGE SCALE GENOMIC DNA]</scope>
    <source>
        <strain evidence="3 4">F21</strain>
    </source>
</reference>